<dbReference type="GO" id="GO:0030276">
    <property type="term" value="F:clathrin binding"/>
    <property type="evidence" value="ECO:0007669"/>
    <property type="project" value="TreeGrafter"/>
</dbReference>
<proteinExistence type="predicted"/>
<dbReference type="InterPro" id="IPR001623">
    <property type="entry name" value="DnaJ_domain"/>
</dbReference>
<keyword evidence="3" id="KW-1185">Reference proteome</keyword>
<dbReference type="PANTHER" id="PTHR23172">
    <property type="entry name" value="AUXILIN/CYCLIN G-ASSOCIATED KINASE-RELATED"/>
    <property type="match status" value="1"/>
</dbReference>
<reference evidence="2" key="2">
    <citation type="journal article" date="2022" name="Hortic Res">
        <title>The genome of Dioscorea zingiberensis sheds light on the biosynthesis, origin and evolution of the medicinally important diosgenin saponins.</title>
        <authorList>
            <person name="Li Y."/>
            <person name="Tan C."/>
            <person name="Li Z."/>
            <person name="Guo J."/>
            <person name="Li S."/>
            <person name="Chen X."/>
            <person name="Wang C."/>
            <person name="Dai X."/>
            <person name="Yang H."/>
            <person name="Song W."/>
            <person name="Hou L."/>
            <person name="Xu J."/>
            <person name="Tong Z."/>
            <person name="Xu A."/>
            <person name="Yuan X."/>
            <person name="Wang W."/>
            <person name="Yang Q."/>
            <person name="Chen L."/>
            <person name="Sun Z."/>
            <person name="Wang K."/>
            <person name="Pan B."/>
            <person name="Chen J."/>
            <person name="Bao Y."/>
            <person name="Liu F."/>
            <person name="Qi X."/>
            <person name="Gang D.R."/>
            <person name="Wen J."/>
            <person name="Li J."/>
        </authorList>
    </citation>
    <scope>NUCLEOTIDE SEQUENCE</scope>
    <source>
        <strain evidence="2">Dzin_1.0</strain>
    </source>
</reference>
<dbReference type="InterPro" id="IPR036869">
    <property type="entry name" value="J_dom_sf"/>
</dbReference>
<dbReference type="PANTHER" id="PTHR23172:SF64">
    <property type="entry name" value="J DOMAIN-CONTAINING PROTEIN REQUIRED FOR CHLOROPLAST ACCUMULATION RESPONSE 1"/>
    <property type="match status" value="1"/>
</dbReference>
<dbReference type="GO" id="GO:0031982">
    <property type="term" value="C:vesicle"/>
    <property type="evidence" value="ECO:0007669"/>
    <property type="project" value="TreeGrafter"/>
</dbReference>
<feature type="compositionally biased region" description="Basic and acidic residues" evidence="1">
    <location>
        <begin position="497"/>
        <end position="520"/>
    </location>
</feature>
<sequence>MERLSEREEILISHASRDPFGYLSRRSAEVDFQDVFGGPPRRSGLFEPRRDRGDSLDLFAGRGRRGGFGDEVRGSRRACSGLGEQPVFGETSSPARRRQLGTDFFDDIFQGSDSLGTKERRAELHSFSSAPGSRIVSPNIRSLTPRCDPFTGVSSLPKQLSLGVKFGKGIDNQTLNSPAQGTQNKNDNGVPLLASRAVSTQEDHSVQTFPTYRQSPLSRRFAYSFESTSKVSGSVSFSRESQSRKDKTDSEGQSRSSRFHFSIYKWAGKGVSLMMPSNLKEKSNTGSNRRVLPEIVLQEVEMLSDDEMMPAISRTSDIKEEDQDVKLGNYLIAERAANPVIKEDLLPSKLEPNVIGSGVIEESDIKVEPQQTLLHDSYLTNSPSDTGKEITSTEHGANTSEVNILHDLPAGVGGKQGKTDIIRQAYEIDRVVRDQRDTYDHANANSQANEENNVNHNQTSPSMDYMQDIPIPMEDKMSGRRGKVKVKEFIKIFSQDDPPRPKETRPKQTSEIKNQKPVRKDVRKRKVEKEVSDRASKTVEAKASIRNDKGLTNNPITINQMLQQAEEPYPKIGSDIDMVSNSFLRKNETSAPDSVAEIFYDSGDIAEETHDLKGCLVEQLSEDQNEHLQSEGQQDQFQMSDAKIREWSKGKEGNIRSLLSTLQYILWPESGWRPVPLVDIIEGSSVKKAYQKALLCLHPDKLQQKGAAAHHKYIAEKVFDMLQDAWEQFNSVSVF</sequence>
<evidence type="ECO:0000256" key="1">
    <source>
        <dbReference type="SAM" id="MobiDB-lite"/>
    </source>
</evidence>
<dbReference type="GO" id="GO:0072318">
    <property type="term" value="P:clathrin coat disassembly"/>
    <property type="evidence" value="ECO:0007669"/>
    <property type="project" value="TreeGrafter"/>
</dbReference>
<feature type="compositionally biased region" description="Low complexity" evidence="1">
    <location>
        <begin position="443"/>
        <end position="458"/>
    </location>
</feature>
<name>A0A9D5HMG8_9LILI</name>
<dbReference type="GO" id="GO:0072583">
    <property type="term" value="P:clathrin-dependent endocytosis"/>
    <property type="evidence" value="ECO:0007669"/>
    <property type="project" value="TreeGrafter"/>
</dbReference>
<dbReference type="OrthoDB" id="1717591at2759"/>
<dbReference type="CDD" id="cd06257">
    <property type="entry name" value="DnaJ"/>
    <property type="match status" value="1"/>
</dbReference>
<dbReference type="GO" id="GO:0005783">
    <property type="term" value="C:endoplasmic reticulum"/>
    <property type="evidence" value="ECO:0007669"/>
    <property type="project" value="UniProtKB-ARBA"/>
</dbReference>
<evidence type="ECO:0000313" key="3">
    <source>
        <dbReference type="Proteomes" id="UP001085076"/>
    </source>
</evidence>
<evidence type="ECO:0008006" key="4">
    <source>
        <dbReference type="Google" id="ProtNLM"/>
    </source>
</evidence>
<dbReference type="SUPFAM" id="SSF46565">
    <property type="entry name" value="Chaperone J-domain"/>
    <property type="match status" value="1"/>
</dbReference>
<comment type="caution">
    <text evidence="2">The sequence shown here is derived from an EMBL/GenBank/DDBJ whole genome shotgun (WGS) entry which is preliminary data.</text>
</comment>
<protein>
    <recommendedName>
        <fullName evidence="4">J domain-containing protein required for chloroplast accumulation response 1</fullName>
    </recommendedName>
</protein>
<feature type="region of interest" description="Disordered" evidence="1">
    <location>
        <begin position="491"/>
        <end position="541"/>
    </location>
</feature>
<accession>A0A9D5HMG8</accession>
<feature type="compositionally biased region" description="Basic and acidic residues" evidence="1">
    <location>
        <begin position="241"/>
        <end position="252"/>
    </location>
</feature>
<dbReference type="EMBL" id="JAGGNH010000002">
    <property type="protein sequence ID" value="KAJ0982189.1"/>
    <property type="molecule type" value="Genomic_DNA"/>
</dbReference>
<dbReference type="AlphaFoldDB" id="A0A9D5HMG8"/>
<feature type="region of interest" description="Disordered" evidence="1">
    <location>
        <begin position="234"/>
        <end position="254"/>
    </location>
</feature>
<dbReference type="Gene3D" id="1.10.287.110">
    <property type="entry name" value="DnaJ domain"/>
    <property type="match status" value="1"/>
</dbReference>
<dbReference type="FunFam" id="1.10.287.110:FF:000043">
    <property type="entry name" value="J-domain protein required for chloroplast accumulation response 1"/>
    <property type="match status" value="1"/>
</dbReference>
<organism evidence="2 3">
    <name type="scientific">Dioscorea zingiberensis</name>
    <dbReference type="NCBI Taxonomy" id="325984"/>
    <lineage>
        <taxon>Eukaryota</taxon>
        <taxon>Viridiplantae</taxon>
        <taxon>Streptophyta</taxon>
        <taxon>Embryophyta</taxon>
        <taxon>Tracheophyta</taxon>
        <taxon>Spermatophyta</taxon>
        <taxon>Magnoliopsida</taxon>
        <taxon>Liliopsida</taxon>
        <taxon>Dioscoreales</taxon>
        <taxon>Dioscoreaceae</taxon>
        <taxon>Dioscorea</taxon>
    </lineage>
</organism>
<gene>
    <name evidence="2" type="ORF">J5N97_010444</name>
</gene>
<dbReference type="Proteomes" id="UP001085076">
    <property type="component" value="Miscellaneous, Linkage group lg02"/>
</dbReference>
<feature type="region of interest" description="Disordered" evidence="1">
    <location>
        <begin position="443"/>
        <end position="464"/>
    </location>
</feature>
<evidence type="ECO:0000313" key="2">
    <source>
        <dbReference type="EMBL" id="KAJ0982189.1"/>
    </source>
</evidence>
<reference evidence="2" key="1">
    <citation type="submission" date="2021-03" db="EMBL/GenBank/DDBJ databases">
        <authorList>
            <person name="Li Z."/>
            <person name="Yang C."/>
        </authorList>
    </citation>
    <scope>NUCLEOTIDE SEQUENCE</scope>
    <source>
        <strain evidence="2">Dzin_1.0</strain>
        <tissue evidence="2">Leaf</tissue>
    </source>
</reference>
<feature type="compositionally biased region" description="Basic and acidic residues" evidence="1">
    <location>
        <begin position="527"/>
        <end position="541"/>
    </location>
</feature>